<dbReference type="GO" id="GO:0004527">
    <property type="term" value="F:exonuclease activity"/>
    <property type="evidence" value="ECO:0007669"/>
    <property type="project" value="UniProtKB-KW"/>
</dbReference>
<evidence type="ECO:0000313" key="2">
    <source>
        <dbReference type="EMBL" id="MUN41133.1"/>
    </source>
</evidence>
<dbReference type="Proteomes" id="UP000432015">
    <property type="component" value="Unassembled WGS sequence"/>
</dbReference>
<dbReference type="AlphaFoldDB" id="A0A7K1L9Z3"/>
<dbReference type="SUPFAM" id="SSF56219">
    <property type="entry name" value="DNase I-like"/>
    <property type="match status" value="1"/>
</dbReference>
<dbReference type="InterPro" id="IPR036691">
    <property type="entry name" value="Endo/exonu/phosph_ase_sf"/>
</dbReference>
<keyword evidence="2" id="KW-0540">Nuclease</keyword>
<dbReference type="Pfam" id="PF03372">
    <property type="entry name" value="Exo_endo_phos"/>
    <property type="match status" value="1"/>
</dbReference>
<keyword evidence="2" id="KW-0255">Endonuclease</keyword>
<comment type="caution">
    <text evidence="2">The sequence shown here is derived from an EMBL/GenBank/DDBJ whole genome shotgun (WGS) entry which is preliminary data.</text>
</comment>
<keyword evidence="3" id="KW-1185">Reference proteome</keyword>
<dbReference type="Gene3D" id="3.60.10.10">
    <property type="entry name" value="Endonuclease/exonuclease/phosphatase"/>
    <property type="match status" value="1"/>
</dbReference>
<proteinExistence type="predicted"/>
<keyword evidence="2" id="KW-0378">Hydrolase</keyword>
<name>A0A7K1L9Z3_9ACTN</name>
<reference evidence="2 3" key="1">
    <citation type="submission" date="2019-11" db="EMBL/GenBank/DDBJ databases">
        <authorList>
            <person name="Cao P."/>
        </authorList>
    </citation>
    <scope>NUCLEOTIDE SEQUENCE [LARGE SCALE GENOMIC DNA]</scope>
    <source>
        <strain evidence="2 3">NEAU-AAG5</strain>
    </source>
</reference>
<evidence type="ECO:0000313" key="3">
    <source>
        <dbReference type="Proteomes" id="UP000432015"/>
    </source>
</evidence>
<organism evidence="2 3">
    <name type="scientific">Actinomadura litoris</name>
    <dbReference type="NCBI Taxonomy" id="2678616"/>
    <lineage>
        <taxon>Bacteria</taxon>
        <taxon>Bacillati</taxon>
        <taxon>Actinomycetota</taxon>
        <taxon>Actinomycetes</taxon>
        <taxon>Streptosporangiales</taxon>
        <taxon>Thermomonosporaceae</taxon>
        <taxon>Actinomadura</taxon>
    </lineage>
</organism>
<accession>A0A7K1L9Z3</accession>
<gene>
    <name evidence="2" type="ORF">GNZ18_31700</name>
</gene>
<keyword evidence="2" id="KW-0269">Exonuclease</keyword>
<dbReference type="InterPro" id="IPR005135">
    <property type="entry name" value="Endo/exonuclease/phosphatase"/>
</dbReference>
<dbReference type="EMBL" id="WOFH01000013">
    <property type="protein sequence ID" value="MUN41133.1"/>
    <property type="molecule type" value="Genomic_DNA"/>
</dbReference>
<dbReference type="GO" id="GO:0004519">
    <property type="term" value="F:endonuclease activity"/>
    <property type="evidence" value="ECO:0007669"/>
    <property type="project" value="UniProtKB-KW"/>
</dbReference>
<evidence type="ECO:0000259" key="1">
    <source>
        <dbReference type="Pfam" id="PF03372"/>
    </source>
</evidence>
<protein>
    <submittedName>
        <fullName evidence="2">Endonuclease/exonuclease/phosphatase family protein</fullName>
    </submittedName>
</protein>
<sequence length="318" mass="33153">MWWDFDIIPDETPISGERVRSPRALIPLLSVCGAAAVVAAAGAGAAIDGLPGGGPAHADGARETPAVTISAMTWNVCGVPRPGCPLGGRPEELTRRITTRMNATEVGGRTVKTNAVFLQDVCSGQVKTLKRTGRFAKWTWAFAPFAGGPACAGGQGRPGVAVGVEAQMGGVRASRLPSPSYAGRSAVCGDVPSWNTRVCGTQFSTKAEDPDGAWRRKQAHALVSVAGSGARVVVGGDLTDGPEDPVLDPLYRAYAECDQSAAARTGAKTVQDWRGQALRKADYLFITKDTGTSSSVPDAAVTSSDHRPLSAVIRFRQP</sequence>
<feature type="domain" description="Endonuclease/exonuclease/phosphatase" evidence="1">
    <location>
        <begin position="72"/>
        <end position="306"/>
    </location>
</feature>